<proteinExistence type="inferred from homology"/>
<dbReference type="InterPro" id="IPR006710">
    <property type="entry name" value="Glyco_hydro_43"/>
</dbReference>
<evidence type="ECO:0000256" key="2">
    <source>
        <dbReference type="ARBA" id="ARBA00022801"/>
    </source>
</evidence>
<dbReference type="GO" id="GO:0016787">
    <property type="term" value="F:hydrolase activity"/>
    <property type="evidence" value="ECO:0007669"/>
    <property type="project" value="UniProtKB-KW"/>
</dbReference>
<organism evidence="6 7">
    <name type="scientific">Blautia hansenii</name>
    <name type="common">Ruminococcus hansenii</name>
    <dbReference type="NCBI Taxonomy" id="1322"/>
    <lineage>
        <taxon>Bacteria</taxon>
        <taxon>Bacillati</taxon>
        <taxon>Bacillota</taxon>
        <taxon>Clostridia</taxon>
        <taxon>Lachnospirales</taxon>
        <taxon>Lachnospiraceae</taxon>
        <taxon>Blautia</taxon>
    </lineage>
</organism>
<keyword evidence="2 4" id="KW-0378">Hydrolase</keyword>
<dbReference type="InterPro" id="IPR013320">
    <property type="entry name" value="ConA-like_dom_sf"/>
</dbReference>
<dbReference type="PANTHER" id="PTHR42812:SF12">
    <property type="entry name" value="BETA-XYLOSIDASE-RELATED"/>
    <property type="match status" value="1"/>
</dbReference>
<dbReference type="Pfam" id="PF17851">
    <property type="entry name" value="GH43_C2"/>
    <property type="match status" value="1"/>
</dbReference>
<sequence>MLKTNNPILKGFYPDPSICRVGKDYYLVNSSFSYFPGVPLFHSRDLAHWEQIGNILDRPEQLSLDGGEISRGIFAPVIRWNNGTFYMITTNVDQGGTFVVTSKTPQGPWSDPFYLGENAKGIDPSLFFDEDGTCYYVGTRPNSNGVQYNGDWEIWLQELDLENMRLIGESRTIWKGAMQNAIWPEGPHLYKMGEYYYLFHAEGGTAEEHCICVARTKSLEKPFEGCPRNPVFTHRHLGRNYPVTCAGHGDLVDDGKGNWYIVMLACRRCKGCSSMGRETFLAKVQWEDGWPVINPGIGKLEEWLELPQEPVRFPREAGENLFFQFYGNQLPKELVSIYGRDSHMYSLHARPGFLRLQAGRHHVGEKARSTYLGVRQMGYTFTVSAGLEFIPKDSHSGAGVLLFQNHRNFLRAEIRNENEERTTSVIETIDGQERVLGTASICEGLIEILFQAEEQVGRIYIVQNGETRPVAEAVDLRPYSTEYAGGFVGCTMGMYASAYGKESQDYADFAWFIVKQ</sequence>
<dbReference type="InterPro" id="IPR051795">
    <property type="entry name" value="Glycosyl_Hydrlase_43"/>
</dbReference>
<dbReference type="RefSeq" id="WP_173749865.1">
    <property type="nucleotide sequence ID" value="NZ_JAAITA010000018.1"/>
</dbReference>
<reference evidence="6 7" key="1">
    <citation type="journal article" date="2020" name="Cell Host Microbe">
        <title>Functional and Genomic Variation between Human-Derived Isolates of Lachnospiraceae Reveals Inter- and Intra-Species Diversity.</title>
        <authorList>
            <person name="Sorbara M.T."/>
            <person name="Littmann E.R."/>
            <person name="Fontana E."/>
            <person name="Moody T.U."/>
            <person name="Kohout C.E."/>
            <person name="Gjonbalaj M."/>
            <person name="Eaton V."/>
            <person name="Seok R."/>
            <person name="Leiner I.M."/>
            <person name="Pamer E.G."/>
        </authorList>
    </citation>
    <scope>NUCLEOTIDE SEQUENCE [LARGE SCALE GENOMIC DNA]</scope>
    <source>
        <strain evidence="6 7">MSK.15.26</strain>
    </source>
</reference>
<dbReference type="Proteomes" id="UP000822142">
    <property type="component" value="Unassembled WGS sequence"/>
</dbReference>
<dbReference type="InterPro" id="IPR023296">
    <property type="entry name" value="Glyco_hydro_beta-prop_sf"/>
</dbReference>
<evidence type="ECO:0000259" key="5">
    <source>
        <dbReference type="Pfam" id="PF17851"/>
    </source>
</evidence>
<name>A0ABX2I8S0_BLAHA</name>
<dbReference type="Gene3D" id="2.115.10.20">
    <property type="entry name" value="Glycosyl hydrolase domain, family 43"/>
    <property type="match status" value="1"/>
</dbReference>
<dbReference type="InterPro" id="IPR041542">
    <property type="entry name" value="GH43_C2"/>
</dbReference>
<gene>
    <name evidence="6" type="ORF">G5A70_11945</name>
</gene>
<dbReference type="SUPFAM" id="SSF49899">
    <property type="entry name" value="Concanavalin A-like lectins/glucanases"/>
    <property type="match status" value="1"/>
</dbReference>
<protein>
    <submittedName>
        <fullName evidence="6">Glycoside hydrolase family 43 protein</fullName>
    </submittedName>
</protein>
<evidence type="ECO:0000313" key="7">
    <source>
        <dbReference type="Proteomes" id="UP000822142"/>
    </source>
</evidence>
<dbReference type="EMBL" id="JAAITA010000018">
    <property type="protein sequence ID" value="NSJ86867.1"/>
    <property type="molecule type" value="Genomic_DNA"/>
</dbReference>
<evidence type="ECO:0000313" key="6">
    <source>
        <dbReference type="EMBL" id="NSJ86867.1"/>
    </source>
</evidence>
<evidence type="ECO:0000256" key="1">
    <source>
        <dbReference type="ARBA" id="ARBA00009865"/>
    </source>
</evidence>
<feature type="domain" description="Beta-xylosidase C-terminal Concanavalin A-like" evidence="5">
    <location>
        <begin position="324"/>
        <end position="514"/>
    </location>
</feature>
<comment type="similarity">
    <text evidence="1 4">Belongs to the glycosyl hydrolase 43 family.</text>
</comment>
<evidence type="ECO:0000256" key="4">
    <source>
        <dbReference type="RuleBase" id="RU361187"/>
    </source>
</evidence>
<dbReference type="Pfam" id="PF04616">
    <property type="entry name" value="Glyco_hydro_43"/>
    <property type="match status" value="1"/>
</dbReference>
<dbReference type="PANTHER" id="PTHR42812">
    <property type="entry name" value="BETA-XYLOSIDASE"/>
    <property type="match status" value="1"/>
</dbReference>
<dbReference type="SUPFAM" id="SSF75005">
    <property type="entry name" value="Arabinanase/levansucrase/invertase"/>
    <property type="match status" value="1"/>
</dbReference>
<keyword evidence="7" id="KW-1185">Reference proteome</keyword>
<accession>A0ABX2I8S0</accession>
<comment type="caution">
    <text evidence="6">The sequence shown here is derived from an EMBL/GenBank/DDBJ whole genome shotgun (WGS) entry which is preliminary data.</text>
</comment>
<dbReference type="Gene3D" id="2.60.120.200">
    <property type="match status" value="1"/>
</dbReference>
<keyword evidence="3 4" id="KW-0326">Glycosidase</keyword>
<evidence type="ECO:0000256" key="3">
    <source>
        <dbReference type="ARBA" id="ARBA00023295"/>
    </source>
</evidence>
<dbReference type="CDD" id="cd18617">
    <property type="entry name" value="GH43_XynB-like"/>
    <property type="match status" value="1"/>
</dbReference>